<dbReference type="AlphaFoldDB" id="A0A8C0WFN4"/>
<dbReference type="GO" id="GO:0000122">
    <property type="term" value="P:negative regulation of transcription by RNA polymerase II"/>
    <property type="evidence" value="ECO:0007669"/>
    <property type="project" value="TreeGrafter"/>
</dbReference>
<dbReference type="Pfam" id="PF15487">
    <property type="entry name" value="FAM220"/>
    <property type="match status" value="1"/>
</dbReference>
<evidence type="ECO:0000256" key="1">
    <source>
        <dbReference type="SAM" id="MobiDB-lite"/>
    </source>
</evidence>
<feature type="compositionally biased region" description="Basic and acidic residues" evidence="1">
    <location>
        <begin position="108"/>
        <end position="125"/>
    </location>
</feature>
<dbReference type="InterPro" id="IPR040355">
    <property type="entry name" value="FAM220A"/>
</dbReference>
<protein>
    <recommendedName>
        <fullName evidence="2">SIPAR domain-containing protein</fullName>
    </recommendedName>
</protein>
<dbReference type="Ensembl" id="ENSCCNT00000013295.1">
    <property type="protein sequence ID" value="ENSCCNP00000010094.1"/>
    <property type="gene ID" value="ENSCCNG00000010617.1"/>
</dbReference>
<evidence type="ECO:0000313" key="3">
    <source>
        <dbReference type="Ensembl" id="ENSCCNP00000010094.1"/>
    </source>
</evidence>
<dbReference type="PANTHER" id="PTHR31980">
    <property type="entry name" value="PROTEIN FAM220A"/>
    <property type="match status" value="1"/>
</dbReference>
<dbReference type="InterPro" id="IPR029155">
    <property type="entry name" value="SIPAR"/>
</dbReference>
<dbReference type="GO" id="GO:0005634">
    <property type="term" value="C:nucleus"/>
    <property type="evidence" value="ECO:0007669"/>
    <property type="project" value="TreeGrafter"/>
</dbReference>
<name>A0A8C0WFN4_CASCN</name>
<feature type="region of interest" description="Disordered" evidence="1">
    <location>
        <begin position="108"/>
        <end position="135"/>
    </location>
</feature>
<proteinExistence type="predicted"/>
<evidence type="ECO:0000259" key="2">
    <source>
        <dbReference type="Pfam" id="PF15487"/>
    </source>
</evidence>
<sequence length="250" mass="27027">MRDRSGALGTCLAEAPGSGGSGLDTLLCSLKGTQEGSPCPARAPVQVRQPCHYRWKVTGWSIVTGKENDNKVLLYGKKPSPGDCSEPGRRSAPAEEWLAGIPLAAREALGRDWPERGPRATDSHRGQCPKGDPGHQDGQATYNCGKWELLRAFPEGQGAELELSCPCSELSVRSHTFAEVLLEEETRCVSYSLMKSVLSEEAVGYKKTLPCLKITSSAPQTTLGLLSLRRLVLAKQVPHHLSHAPNTFLL</sequence>
<reference evidence="3" key="1">
    <citation type="submission" date="2023-09" db="UniProtKB">
        <authorList>
            <consortium name="Ensembl"/>
        </authorList>
    </citation>
    <scope>IDENTIFICATION</scope>
</reference>
<dbReference type="PANTHER" id="PTHR31980:SF1">
    <property type="entry name" value="PROTEIN FAM220A"/>
    <property type="match status" value="1"/>
</dbReference>
<feature type="domain" description="SIPAR" evidence="2">
    <location>
        <begin position="148"/>
        <end position="232"/>
    </location>
</feature>
<accession>A0A8C0WFN4</accession>
<dbReference type="GO" id="GO:0097677">
    <property type="term" value="F:STAT family protein binding"/>
    <property type="evidence" value="ECO:0007669"/>
    <property type="project" value="TreeGrafter"/>
</dbReference>
<organism evidence="3">
    <name type="scientific">Castor canadensis</name>
    <name type="common">American beaver</name>
    <dbReference type="NCBI Taxonomy" id="51338"/>
    <lineage>
        <taxon>Eukaryota</taxon>
        <taxon>Metazoa</taxon>
        <taxon>Chordata</taxon>
        <taxon>Craniata</taxon>
        <taxon>Vertebrata</taxon>
        <taxon>Euteleostomi</taxon>
        <taxon>Mammalia</taxon>
        <taxon>Eutheria</taxon>
        <taxon>Euarchontoglires</taxon>
        <taxon>Glires</taxon>
        <taxon>Rodentia</taxon>
        <taxon>Castorimorpha</taxon>
        <taxon>Castoridae</taxon>
        <taxon>Castor</taxon>
    </lineage>
</organism>